<evidence type="ECO:0000256" key="3">
    <source>
        <dbReference type="ARBA" id="ARBA00022448"/>
    </source>
</evidence>
<evidence type="ECO:0000256" key="11">
    <source>
        <dbReference type="PROSITE-ProRule" id="PRU01360"/>
    </source>
</evidence>
<dbReference type="PROSITE" id="PS52016">
    <property type="entry name" value="TONB_DEPENDENT_REC_3"/>
    <property type="match status" value="1"/>
</dbReference>
<dbReference type="PANTHER" id="PTHR30069">
    <property type="entry name" value="TONB-DEPENDENT OUTER MEMBRANE RECEPTOR"/>
    <property type="match status" value="1"/>
</dbReference>
<dbReference type="Gene3D" id="2.170.130.10">
    <property type="entry name" value="TonB-dependent receptor, plug domain"/>
    <property type="match status" value="1"/>
</dbReference>
<dbReference type="InterPro" id="IPR039426">
    <property type="entry name" value="TonB-dep_rcpt-like"/>
</dbReference>
<dbReference type="Proteomes" id="UP000000684">
    <property type="component" value="Chromosome"/>
</dbReference>
<feature type="domain" description="TonB-dependent receptor-like beta-barrel" evidence="14">
    <location>
        <begin position="265"/>
        <end position="649"/>
    </location>
</feature>
<evidence type="ECO:0000313" key="17">
    <source>
        <dbReference type="Proteomes" id="UP000000684"/>
    </source>
</evidence>
<reference evidence="16 17" key="1">
    <citation type="submission" date="2006-08" db="EMBL/GenBank/DDBJ databases">
        <title>Complete sequence of Shewanella frigidimarina NCIMB 400.</title>
        <authorList>
            <consortium name="US DOE Joint Genome Institute"/>
            <person name="Copeland A."/>
            <person name="Lucas S."/>
            <person name="Lapidus A."/>
            <person name="Barry K."/>
            <person name="Detter J.C."/>
            <person name="Glavina del Rio T."/>
            <person name="Hammon N."/>
            <person name="Israni S."/>
            <person name="Dalin E."/>
            <person name="Tice H."/>
            <person name="Pitluck S."/>
            <person name="Fredrickson J.K."/>
            <person name="Kolker E."/>
            <person name="McCuel L.A."/>
            <person name="DiChristina T."/>
            <person name="Nealson K.H."/>
            <person name="Newman D."/>
            <person name="Tiedje J.M."/>
            <person name="Zhou J."/>
            <person name="Romine M.F."/>
            <person name="Culley D.E."/>
            <person name="Serres M."/>
            <person name="Chertkov O."/>
            <person name="Brettin T."/>
            <person name="Bruce D."/>
            <person name="Han C."/>
            <person name="Tapia R."/>
            <person name="Gilna P."/>
            <person name="Schmutz J."/>
            <person name="Larimer F."/>
            <person name="Land M."/>
            <person name="Hauser L."/>
            <person name="Kyrpides N."/>
            <person name="Mikhailova N."/>
            <person name="Richardson P."/>
        </authorList>
    </citation>
    <scope>NUCLEOTIDE SEQUENCE [LARGE SCALE GENOMIC DNA]</scope>
    <source>
        <strain evidence="16 17">NCIMB 400</strain>
    </source>
</reference>
<dbReference type="InterPro" id="IPR012910">
    <property type="entry name" value="Plug_dom"/>
</dbReference>
<accession>Q07VY1</accession>
<evidence type="ECO:0000256" key="10">
    <source>
        <dbReference type="ARBA" id="ARBA00023237"/>
    </source>
</evidence>
<dbReference type="GeneID" id="41839361"/>
<evidence type="ECO:0000256" key="5">
    <source>
        <dbReference type="ARBA" id="ARBA00022692"/>
    </source>
</evidence>
<evidence type="ECO:0000256" key="7">
    <source>
        <dbReference type="ARBA" id="ARBA00023077"/>
    </source>
</evidence>
<keyword evidence="7 12" id="KW-0798">TonB box</keyword>
<dbReference type="AlphaFoldDB" id="Q07VY1"/>
<evidence type="ECO:0000259" key="15">
    <source>
        <dbReference type="Pfam" id="PF07715"/>
    </source>
</evidence>
<evidence type="ECO:0000256" key="9">
    <source>
        <dbReference type="ARBA" id="ARBA00023170"/>
    </source>
</evidence>
<comment type="subcellular location">
    <subcellularLocation>
        <location evidence="1 11">Cell outer membrane</location>
        <topology evidence="1 11">Multi-pass membrane protein</topology>
    </subcellularLocation>
</comment>
<dbReference type="GO" id="GO:0044718">
    <property type="term" value="P:siderophore transmembrane transport"/>
    <property type="evidence" value="ECO:0007669"/>
    <property type="project" value="TreeGrafter"/>
</dbReference>
<dbReference type="GO" id="GO:0015344">
    <property type="term" value="F:siderophore uptake transmembrane transporter activity"/>
    <property type="evidence" value="ECO:0007669"/>
    <property type="project" value="TreeGrafter"/>
</dbReference>
<evidence type="ECO:0000259" key="14">
    <source>
        <dbReference type="Pfam" id="PF00593"/>
    </source>
</evidence>
<evidence type="ECO:0000256" key="13">
    <source>
        <dbReference type="SAM" id="SignalP"/>
    </source>
</evidence>
<sequence precursor="true">MLKLKMTFYSALFVFSASSTAIAADSDSLDLSLQELMNVEVTSVSKQKQSLSNSPAAIYVVTSESIRRSGATSIPQALRDVPGLHVAQIDSQKWAIGSRGFNGRYNNKLLVLMDGRTLYSPAFSGVYWEVQDTLMADIERIEVIRGPSAALWGANAVNGVINIITKHSADTLGGYGELGAGDYEQGFAGFRYGSTLSDKVTSRVYLKGHERDSFELDLNDLESDLLVPFADAGKDNSWQHLQLGGRIDIQLETDTSLTLSSDFYKSKMQQAPNIASTEAPLYRNYYTDEVKSDGFNLLSKYTKALSATSEYSVQTYYDYANRDENLYGLSSETFDVDFQHQLIIGQNHNVVWGLGYRYIQDELGSSPILESSEASSTNTDLWSAFISDEIMLVKDELWLTLASRFEQNDYTGFEVQPNIRLRWQLDTRNSVWTSIARAVRTPSRLENNISANALNIPPSDVAPLVKVWVSGNDNFESEEMVSYEIGYRFIPASQWSFDTTVFYNDYGKLRSVSESDSTIDFSTFPNYISQYVLFGNSLDGYNYGVELSSLWVATHSLQLRANYSFIQSEFGSSLNQNTDAPEHMLSTIIDWNITDDIDVNFVWRFIDNNNVISQNGTSMKTIPSYHSVDIGLRWMVTPDISLSAFGKNLLHPTHLEYEGESLQFPYRVGPSYFVKATLSF</sequence>
<protein>
    <submittedName>
        <fullName evidence="16">TonB-dependent receptor, plug</fullName>
    </submittedName>
</protein>
<evidence type="ECO:0000256" key="2">
    <source>
        <dbReference type="ARBA" id="ARBA00008143"/>
    </source>
</evidence>
<keyword evidence="8 11" id="KW-0472">Membrane</keyword>
<dbReference type="STRING" id="318167.Sfri_4008"/>
<dbReference type="GO" id="GO:0009279">
    <property type="term" value="C:cell outer membrane"/>
    <property type="evidence" value="ECO:0007669"/>
    <property type="project" value="UniProtKB-SubCell"/>
</dbReference>
<dbReference type="HOGENOM" id="CLU_008287_16_0_6"/>
<evidence type="ECO:0000313" key="16">
    <source>
        <dbReference type="EMBL" id="ABI73833.1"/>
    </source>
</evidence>
<dbReference type="RefSeq" id="WP_011639415.1">
    <property type="nucleotide sequence ID" value="NC_008345.1"/>
</dbReference>
<dbReference type="Gene3D" id="2.40.170.20">
    <property type="entry name" value="TonB-dependent receptor, beta-barrel domain"/>
    <property type="match status" value="1"/>
</dbReference>
<dbReference type="Pfam" id="PF07715">
    <property type="entry name" value="Plug"/>
    <property type="match status" value="1"/>
</dbReference>
<feature type="domain" description="TonB-dependent receptor plug" evidence="15">
    <location>
        <begin position="51"/>
        <end position="160"/>
    </location>
</feature>
<evidence type="ECO:0000256" key="1">
    <source>
        <dbReference type="ARBA" id="ARBA00004571"/>
    </source>
</evidence>
<keyword evidence="6 13" id="KW-0732">Signal</keyword>
<evidence type="ECO:0000256" key="8">
    <source>
        <dbReference type="ARBA" id="ARBA00023136"/>
    </source>
</evidence>
<evidence type="ECO:0000256" key="4">
    <source>
        <dbReference type="ARBA" id="ARBA00022452"/>
    </source>
</evidence>
<proteinExistence type="inferred from homology"/>
<keyword evidence="10 11" id="KW-0998">Cell outer membrane</keyword>
<dbReference type="SUPFAM" id="SSF56935">
    <property type="entry name" value="Porins"/>
    <property type="match status" value="1"/>
</dbReference>
<dbReference type="InterPro" id="IPR036942">
    <property type="entry name" value="Beta-barrel_TonB_sf"/>
</dbReference>
<feature type="chain" id="PRO_5004166115" evidence="13">
    <location>
        <begin position="24"/>
        <end position="680"/>
    </location>
</feature>
<dbReference type="OrthoDB" id="9764669at2"/>
<organism evidence="16 17">
    <name type="scientific">Shewanella frigidimarina (strain NCIMB 400)</name>
    <dbReference type="NCBI Taxonomy" id="318167"/>
    <lineage>
        <taxon>Bacteria</taxon>
        <taxon>Pseudomonadati</taxon>
        <taxon>Pseudomonadota</taxon>
        <taxon>Gammaproteobacteria</taxon>
        <taxon>Alteromonadales</taxon>
        <taxon>Shewanellaceae</taxon>
        <taxon>Shewanella</taxon>
    </lineage>
</organism>
<dbReference type="EMBL" id="CP000447">
    <property type="protein sequence ID" value="ABI73833.1"/>
    <property type="molecule type" value="Genomic_DNA"/>
</dbReference>
<dbReference type="InterPro" id="IPR000531">
    <property type="entry name" value="Beta-barrel_TonB"/>
</dbReference>
<dbReference type="KEGG" id="sfr:Sfri_4008"/>
<feature type="signal peptide" evidence="13">
    <location>
        <begin position="1"/>
        <end position="23"/>
    </location>
</feature>
<name>Q07VY1_SHEFN</name>
<keyword evidence="9 16" id="KW-0675">Receptor</keyword>
<evidence type="ECO:0000256" key="12">
    <source>
        <dbReference type="RuleBase" id="RU003357"/>
    </source>
</evidence>
<comment type="similarity">
    <text evidence="2">Belongs to the TonB-dependent receptor family. Hemoglobin/haptoglobin binding protein subfamily.</text>
</comment>
<dbReference type="Pfam" id="PF00593">
    <property type="entry name" value="TonB_dep_Rec_b-barrel"/>
    <property type="match status" value="1"/>
</dbReference>
<gene>
    <name evidence="16" type="ordered locus">Sfri_4008</name>
</gene>
<keyword evidence="4 11" id="KW-1134">Transmembrane beta strand</keyword>
<dbReference type="eggNOG" id="COG4771">
    <property type="taxonomic scope" value="Bacteria"/>
</dbReference>
<keyword evidence="3 11" id="KW-0813">Transport</keyword>
<keyword evidence="5 11" id="KW-0812">Transmembrane</keyword>
<keyword evidence="17" id="KW-1185">Reference proteome</keyword>
<dbReference type="CDD" id="cd01347">
    <property type="entry name" value="ligand_gated_channel"/>
    <property type="match status" value="1"/>
</dbReference>
<evidence type="ECO:0000256" key="6">
    <source>
        <dbReference type="ARBA" id="ARBA00022729"/>
    </source>
</evidence>
<dbReference type="PANTHER" id="PTHR30069:SF29">
    <property type="entry name" value="HEMOGLOBIN AND HEMOGLOBIN-HAPTOGLOBIN-BINDING PROTEIN 1-RELATED"/>
    <property type="match status" value="1"/>
</dbReference>
<dbReference type="InterPro" id="IPR037066">
    <property type="entry name" value="Plug_dom_sf"/>
</dbReference>